<dbReference type="Pfam" id="PF13378">
    <property type="entry name" value="MR_MLE_C"/>
    <property type="match status" value="1"/>
</dbReference>
<comment type="cofactor">
    <cofactor evidence="1">
        <name>Mg(2+)</name>
        <dbReference type="ChEBI" id="CHEBI:18420"/>
    </cofactor>
</comment>
<proteinExistence type="predicted"/>
<keyword evidence="6" id="KW-1185">Reference proteome</keyword>
<dbReference type="AlphaFoldDB" id="A0A7J7IYW6"/>
<dbReference type="Gene3D" id="3.30.390.10">
    <property type="entry name" value="Enolase-like, N-terminal domain"/>
    <property type="match status" value="1"/>
</dbReference>
<keyword evidence="2" id="KW-0479">Metal-binding</keyword>
<evidence type="ECO:0000256" key="2">
    <source>
        <dbReference type="ARBA" id="ARBA00022723"/>
    </source>
</evidence>
<protein>
    <recommendedName>
        <fullName evidence="4">Mandelate racemase/muconate lactonizing enzyme C-terminal domain-containing protein</fullName>
    </recommendedName>
</protein>
<feature type="domain" description="Mandelate racemase/muconate lactonizing enzyme C-terminal" evidence="4">
    <location>
        <begin position="202"/>
        <end position="295"/>
    </location>
</feature>
<dbReference type="Gene3D" id="3.20.20.120">
    <property type="entry name" value="Enolase-like C-terminal domain"/>
    <property type="match status" value="1"/>
</dbReference>
<evidence type="ECO:0000313" key="6">
    <source>
        <dbReference type="Proteomes" id="UP000593567"/>
    </source>
</evidence>
<dbReference type="SUPFAM" id="SSF51604">
    <property type="entry name" value="Enolase C-terminal domain-like"/>
    <property type="match status" value="1"/>
</dbReference>
<dbReference type="SUPFAM" id="SSF54826">
    <property type="entry name" value="Enolase N-terminal domain-like"/>
    <property type="match status" value="1"/>
</dbReference>
<dbReference type="GO" id="GO:0009063">
    <property type="term" value="P:amino acid catabolic process"/>
    <property type="evidence" value="ECO:0007669"/>
    <property type="project" value="InterPro"/>
</dbReference>
<dbReference type="InterPro" id="IPR036849">
    <property type="entry name" value="Enolase-like_C_sf"/>
</dbReference>
<name>A0A7J7IYW6_BUGNE</name>
<organism evidence="5 6">
    <name type="scientific">Bugula neritina</name>
    <name type="common">Brown bryozoan</name>
    <name type="synonym">Sertularia neritina</name>
    <dbReference type="NCBI Taxonomy" id="10212"/>
    <lineage>
        <taxon>Eukaryota</taxon>
        <taxon>Metazoa</taxon>
        <taxon>Spiralia</taxon>
        <taxon>Lophotrochozoa</taxon>
        <taxon>Bryozoa</taxon>
        <taxon>Gymnolaemata</taxon>
        <taxon>Cheilostomatida</taxon>
        <taxon>Flustrina</taxon>
        <taxon>Buguloidea</taxon>
        <taxon>Bugulidae</taxon>
        <taxon>Bugula</taxon>
    </lineage>
</organism>
<dbReference type="PROSITE" id="PS00909">
    <property type="entry name" value="MR_MLE_2"/>
    <property type="match status" value="1"/>
</dbReference>
<dbReference type="InterPro" id="IPR046945">
    <property type="entry name" value="RHMD-like"/>
</dbReference>
<evidence type="ECO:0000256" key="1">
    <source>
        <dbReference type="ARBA" id="ARBA00001946"/>
    </source>
</evidence>
<dbReference type="InterPro" id="IPR013342">
    <property type="entry name" value="Mandelate_racemase_C"/>
</dbReference>
<dbReference type="GO" id="GO:0016052">
    <property type="term" value="P:carbohydrate catabolic process"/>
    <property type="evidence" value="ECO:0007669"/>
    <property type="project" value="TreeGrafter"/>
</dbReference>
<gene>
    <name evidence="5" type="ORF">EB796_023083</name>
</gene>
<dbReference type="OrthoDB" id="14161at2759"/>
<evidence type="ECO:0000259" key="4">
    <source>
        <dbReference type="SMART" id="SM00922"/>
    </source>
</evidence>
<dbReference type="Proteomes" id="UP000593567">
    <property type="component" value="Unassembled WGS sequence"/>
</dbReference>
<sequence>MAYPTVSGFSVKDIRFPTSLEAHGSDAMHTDPDYSCAYVIVHTSDNNLSGHGLTFTTGNGTQIVVAAINGLLRVVKELSWDLETIFSNFGEFWRKLTSDSQMRWLGPEKGVMHLATGALVNAYWDLWAKIEKKPLWKLLVDMSPEQLVNTIDWRYMSDALTKEEAVEMLKKRIPFKERRIEDLKQKGYPVYITSAGWLGYSDEKLCQEALSKGFTRFKAKVGKGVEEDLHRLKVIREEIGPDRILMTDANQVWDVEEAVDWMKKLAEVKPLWIEEPTSPDDIMGHAYISEQLKPYGIGVATGEMCQNRVMFKQFLKSGGMQFCQIDTCRLGGVNENIAVMLMAEKLNIPVCPHAGGVGLCEMVMHLSMFYYCSITDSMENSTEMTEKAIEQWEYPTGSEWQKLFAAGTFKQEY</sequence>
<reference evidence="5" key="1">
    <citation type="submission" date="2020-06" db="EMBL/GenBank/DDBJ databases">
        <title>Draft genome of Bugula neritina, a colonial animal packing powerful symbionts and potential medicines.</title>
        <authorList>
            <person name="Rayko M."/>
        </authorList>
    </citation>
    <scope>NUCLEOTIDE SEQUENCE [LARGE SCALE GENOMIC DNA]</scope>
    <source>
        <strain evidence="5">Kwan_BN1</strain>
    </source>
</reference>
<dbReference type="InterPro" id="IPR029017">
    <property type="entry name" value="Enolase-like_N"/>
</dbReference>
<dbReference type="PANTHER" id="PTHR13794:SF58">
    <property type="entry name" value="MITOCHONDRIAL ENOLASE SUPERFAMILY MEMBER 1"/>
    <property type="match status" value="1"/>
</dbReference>
<dbReference type="EMBL" id="VXIV02003292">
    <property type="protein sequence ID" value="KAF6018594.1"/>
    <property type="molecule type" value="Genomic_DNA"/>
</dbReference>
<keyword evidence="3" id="KW-0460">Magnesium</keyword>
<dbReference type="SMART" id="SM00922">
    <property type="entry name" value="MR_MLE"/>
    <property type="match status" value="1"/>
</dbReference>
<dbReference type="PANTHER" id="PTHR13794">
    <property type="entry name" value="ENOLASE SUPERFAMILY, MANDELATE RACEMASE"/>
    <property type="match status" value="1"/>
</dbReference>
<dbReference type="SFLD" id="SFLDS00001">
    <property type="entry name" value="Enolase"/>
    <property type="match status" value="1"/>
</dbReference>
<comment type="caution">
    <text evidence="5">The sequence shown here is derived from an EMBL/GenBank/DDBJ whole genome shotgun (WGS) entry which is preliminary data.</text>
</comment>
<dbReference type="SFLD" id="SFLDG00179">
    <property type="entry name" value="mandelate_racemase"/>
    <property type="match status" value="1"/>
</dbReference>
<accession>A0A7J7IYW6</accession>
<dbReference type="InterPro" id="IPR029065">
    <property type="entry name" value="Enolase_C-like"/>
</dbReference>
<dbReference type="InterPro" id="IPR018110">
    <property type="entry name" value="Mandel_Rmase/mucon_lact_enz_CS"/>
</dbReference>
<dbReference type="GO" id="GO:0000287">
    <property type="term" value="F:magnesium ion binding"/>
    <property type="evidence" value="ECO:0007669"/>
    <property type="project" value="TreeGrafter"/>
</dbReference>
<evidence type="ECO:0000313" key="5">
    <source>
        <dbReference type="EMBL" id="KAF6018594.1"/>
    </source>
</evidence>
<dbReference type="GO" id="GO:0016836">
    <property type="term" value="F:hydro-lyase activity"/>
    <property type="evidence" value="ECO:0007669"/>
    <property type="project" value="TreeGrafter"/>
</dbReference>
<evidence type="ECO:0000256" key="3">
    <source>
        <dbReference type="ARBA" id="ARBA00022842"/>
    </source>
</evidence>